<dbReference type="KEGG" id="sand:H3309_04755"/>
<evidence type="ECO:0000256" key="1">
    <source>
        <dbReference type="SAM" id="Phobius"/>
    </source>
</evidence>
<feature type="domain" description="AB hydrolase-1" evidence="2">
    <location>
        <begin position="110"/>
        <end position="195"/>
    </location>
</feature>
<feature type="transmembrane region" description="Helical" evidence="1">
    <location>
        <begin position="12"/>
        <end position="29"/>
    </location>
</feature>
<organism evidence="3 4">
    <name type="scientific">Sandaracinobacteroides saxicola</name>
    <dbReference type="NCBI Taxonomy" id="2759707"/>
    <lineage>
        <taxon>Bacteria</taxon>
        <taxon>Pseudomonadati</taxon>
        <taxon>Pseudomonadota</taxon>
        <taxon>Alphaproteobacteria</taxon>
        <taxon>Sphingomonadales</taxon>
        <taxon>Sphingosinicellaceae</taxon>
        <taxon>Sandaracinobacteroides</taxon>
    </lineage>
</organism>
<keyword evidence="1" id="KW-1133">Transmembrane helix</keyword>
<dbReference type="Proteomes" id="UP000515292">
    <property type="component" value="Chromosome"/>
</dbReference>
<keyword evidence="4" id="KW-1185">Reference proteome</keyword>
<dbReference type="PRINTS" id="PR00111">
    <property type="entry name" value="ABHYDROLASE"/>
</dbReference>
<accession>A0A7G5IKA2</accession>
<evidence type="ECO:0000313" key="4">
    <source>
        <dbReference type="Proteomes" id="UP000515292"/>
    </source>
</evidence>
<evidence type="ECO:0000259" key="2">
    <source>
        <dbReference type="Pfam" id="PF00561"/>
    </source>
</evidence>
<dbReference type="SUPFAM" id="SSF53474">
    <property type="entry name" value="alpha/beta-Hydrolases"/>
    <property type="match status" value="1"/>
</dbReference>
<dbReference type="RefSeq" id="WP_182297617.1">
    <property type="nucleotide sequence ID" value="NZ_CP059851.1"/>
</dbReference>
<name>A0A7G5IKA2_9SPHN</name>
<dbReference type="InterPro" id="IPR029058">
    <property type="entry name" value="AB_hydrolase_fold"/>
</dbReference>
<dbReference type="InterPro" id="IPR000073">
    <property type="entry name" value="AB_hydrolase_1"/>
</dbReference>
<keyword evidence="1" id="KW-0812">Transmembrane</keyword>
<keyword evidence="3" id="KW-0378">Hydrolase</keyword>
<evidence type="ECO:0000313" key="3">
    <source>
        <dbReference type="EMBL" id="QMW23794.1"/>
    </source>
</evidence>
<feature type="transmembrane region" description="Helical" evidence="1">
    <location>
        <begin position="35"/>
        <end position="61"/>
    </location>
</feature>
<dbReference type="PANTHER" id="PTHR42886:SF29">
    <property type="entry name" value="PUMMELIG, ISOFORM A"/>
    <property type="match status" value="1"/>
</dbReference>
<dbReference type="PANTHER" id="PTHR42886">
    <property type="entry name" value="RE40534P-RELATED"/>
    <property type="match status" value="1"/>
</dbReference>
<proteinExistence type="predicted"/>
<keyword evidence="1" id="KW-0472">Membrane</keyword>
<gene>
    <name evidence="3" type="ORF">H3309_04755</name>
</gene>
<dbReference type="AlphaFoldDB" id="A0A7G5IKA2"/>
<sequence>MRTAILTLLSREWFAFIPASIFAAAGLALRPNGPGLGVALILLALLMAVGGVIHLVTIAAARRKYPPPGKMIDVAGTQIHIVAEGEAKDRLPIIWFGGGHAAGLVMDHVHRALRDETRSILIDRPGTGWSGTGRFPRTTAREAEEMVETLKAAGEQGPFIIAGYSFGGLLAANIARRHPELVARLVLIDPTPLETIVFGPRLGAIRTMRRTAFITGLLRLFGIHFDFARWAVRRNPAYSEASSAFETELGAAYGTLRAVDTSAGHRFAEYDIYRELLGTHVGTCGWETVVYDGDLGAMSVWLVAPGDAGEVTANPEVAGAGGEQARMINFFARSRERYMATSSNARRIVAPAGTTHQFVYERPDFIIDTMREAIRPESR</sequence>
<dbReference type="Gene3D" id="3.40.50.1820">
    <property type="entry name" value="alpha/beta hydrolase"/>
    <property type="match status" value="1"/>
</dbReference>
<dbReference type="Pfam" id="PF00561">
    <property type="entry name" value="Abhydrolase_1"/>
    <property type="match status" value="1"/>
</dbReference>
<dbReference type="EMBL" id="CP059851">
    <property type="protein sequence ID" value="QMW23794.1"/>
    <property type="molecule type" value="Genomic_DNA"/>
</dbReference>
<dbReference type="GO" id="GO:0016787">
    <property type="term" value="F:hydrolase activity"/>
    <property type="evidence" value="ECO:0007669"/>
    <property type="project" value="UniProtKB-KW"/>
</dbReference>
<protein>
    <submittedName>
        <fullName evidence="3">Alpha/beta hydrolase</fullName>
    </submittedName>
</protein>
<reference evidence="3 4" key="1">
    <citation type="submission" date="2020-07" db="EMBL/GenBank/DDBJ databases">
        <title>Complete genome sequence for Sandaracinobacter sp. M6.</title>
        <authorList>
            <person name="Tang Y."/>
            <person name="Liu Q."/>
            <person name="Guo Z."/>
            <person name="Lei P."/>
            <person name="Huang B."/>
        </authorList>
    </citation>
    <scope>NUCLEOTIDE SEQUENCE [LARGE SCALE GENOMIC DNA]</scope>
    <source>
        <strain evidence="3 4">M6</strain>
    </source>
</reference>